<organism evidence="1 2">
    <name type="scientific">Stylosanthes scabra</name>
    <dbReference type="NCBI Taxonomy" id="79078"/>
    <lineage>
        <taxon>Eukaryota</taxon>
        <taxon>Viridiplantae</taxon>
        <taxon>Streptophyta</taxon>
        <taxon>Embryophyta</taxon>
        <taxon>Tracheophyta</taxon>
        <taxon>Spermatophyta</taxon>
        <taxon>Magnoliopsida</taxon>
        <taxon>eudicotyledons</taxon>
        <taxon>Gunneridae</taxon>
        <taxon>Pentapetalae</taxon>
        <taxon>rosids</taxon>
        <taxon>fabids</taxon>
        <taxon>Fabales</taxon>
        <taxon>Fabaceae</taxon>
        <taxon>Papilionoideae</taxon>
        <taxon>50 kb inversion clade</taxon>
        <taxon>dalbergioids sensu lato</taxon>
        <taxon>Dalbergieae</taxon>
        <taxon>Pterocarpus clade</taxon>
        <taxon>Stylosanthes</taxon>
    </lineage>
</organism>
<evidence type="ECO:0000313" key="1">
    <source>
        <dbReference type="EMBL" id="MED6214398.1"/>
    </source>
</evidence>
<gene>
    <name evidence="1" type="ORF">PIB30_102636</name>
</gene>
<proteinExistence type="predicted"/>
<protein>
    <submittedName>
        <fullName evidence="1">Uncharacterized protein</fullName>
    </submittedName>
</protein>
<name>A0ABU6YZM7_9FABA</name>
<evidence type="ECO:0000313" key="2">
    <source>
        <dbReference type="Proteomes" id="UP001341840"/>
    </source>
</evidence>
<accession>A0ABU6YZM7</accession>
<dbReference type="Proteomes" id="UP001341840">
    <property type="component" value="Unassembled WGS sequence"/>
</dbReference>
<feature type="non-terminal residue" evidence="1">
    <location>
        <position position="56"/>
    </location>
</feature>
<keyword evidence="2" id="KW-1185">Reference proteome</keyword>
<dbReference type="EMBL" id="JASCZI010244847">
    <property type="protein sequence ID" value="MED6214398.1"/>
    <property type="molecule type" value="Genomic_DNA"/>
</dbReference>
<comment type="caution">
    <text evidence="1">The sequence shown here is derived from an EMBL/GenBank/DDBJ whole genome shotgun (WGS) entry which is preliminary data.</text>
</comment>
<reference evidence="1 2" key="1">
    <citation type="journal article" date="2023" name="Plants (Basel)">
        <title>Bridging the Gap: Combining Genomics and Transcriptomics Approaches to Understand Stylosanthes scabra, an Orphan Legume from the Brazilian Caatinga.</title>
        <authorList>
            <person name="Ferreira-Neto J.R.C."/>
            <person name="da Silva M.D."/>
            <person name="Binneck E."/>
            <person name="de Melo N.F."/>
            <person name="da Silva R.H."/>
            <person name="de Melo A.L.T.M."/>
            <person name="Pandolfi V."/>
            <person name="Bustamante F.O."/>
            <person name="Brasileiro-Vidal A.C."/>
            <person name="Benko-Iseppon A.M."/>
        </authorList>
    </citation>
    <scope>NUCLEOTIDE SEQUENCE [LARGE SCALE GENOMIC DNA]</scope>
    <source>
        <tissue evidence="1">Leaves</tissue>
    </source>
</reference>
<sequence length="56" mass="6463">MTLIRNSSSSTQVCDRCRGHKLSWSLVVGVASLYEMLNQWNPSEVYNMVMVLQDER</sequence>